<keyword evidence="2" id="KW-1185">Reference proteome</keyword>
<reference evidence="1 2" key="1">
    <citation type="journal article" date="2018" name="Nat. Ecol. Evol.">
        <title>Pezizomycetes genomes reveal the molecular basis of ectomycorrhizal truffle lifestyle.</title>
        <authorList>
            <person name="Murat C."/>
            <person name="Payen T."/>
            <person name="Noel B."/>
            <person name="Kuo A."/>
            <person name="Morin E."/>
            <person name="Chen J."/>
            <person name="Kohler A."/>
            <person name="Krizsan K."/>
            <person name="Balestrini R."/>
            <person name="Da Silva C."/>
            <person name="Montanini B."/>
            <person name="Hainaut M."/>
            <person name="Levati E."/>
            <person name="Barry K.W."/>
            <person name="Belfiori B."/>
            <person name="Cichocki N."/>
            <person name="Clum A."/>
            <person name="Dockter R.B."/>
            <person name="Fauchery L."/>
            <person name="Guy J."/>
            <person name="Iotti M."/>
            <person name="Le Tacon F."/>
            <person name="Lindquist E.A."/>
            <person name="Lipzen A."/>
            <person name="Malagnac F."/>
            <person name="Mello A."/>
            <person name="Molinier V."/>
            <person name="Miyauchi S."/>
            <person name="Poulain J."/>
            <person name="Riccioni C."/>
            <person name="Rubini A."/>
            <person name="Sitrit Y."/>
            <person name="Splivallo R."/>
            <person name="Traeger S."/>
            <person name="Wang M."/>
            <person name="Zifcakova L."/>
            <person name="Wipf D."/>
            <person name="Zambonelli A."/>
            <person name="Paolocci F."/>
            <person name="Nowrousian M."/>
            <person name="Ottonello S."/>
            <person name="Baldrian P."/>
            <person name="Spatafora J.W."/>
            <person name="Henrissat B."/>
            <person name="Nagy L.G."/>
            <person name="Aury J.M."/>
            <person name="Wincker P."/>
            <person name="Grigoriev I.V."/>
            <person name="Bonfante P."/>
            <person name="Martin F.M."/>
        </authorList>
    </citation>
    <scope>NUCLEOTIDE SEQUENCE [LARGE SCALE GENOMIC DNA]</scope>
    <source>
        <strain evidence="1 2">120613-1</strain>
    </source>
</reference>
<name>A0A3N4JHC4_9PEZI</name>
<protein>
    <submittedName>
        <fullName evidence="1">Uncharacterized protein</fullName>
    </submittedName>
</protein>
<dbReference type="EMBL" id="ML120415">
    <property type="protein sequence ID" value="RPA96398.1"/>
    <property type="molecule type" value="Genomic_DNA"/>
</dbReference>
<dbReference type="Proteomes" id="UP000276215">
    <property type="component" value="Unassembled WGS sequence"/>
</dbReference>
<accession>A0A3N4JHC4</accession>
<evidence type="ECO:0000313" key="1">
    <source>
        <dbReference type="EMBL" id="RPA96398.1"/>
    </source>
</evidence>
<proteinExistence type="predicted"/>
<evidence type="ECO:0000313" key="2">
    <source>
        <dbReference type="Proteomes" id="UP000276215"/>
    </source>
</evidence>
<gene>
    <name evidence="1" type="ORF">L873DRAFT_1811593</name>
</gene>
<sequence>MHGKTTKPIFLYTQRGIASFLKFRALKKKMVQNSIEEYRGSTTQEKVLTCMKCRNDKLVVFERKKKKKKTTRGRKLSYGRTLEFPWSAKRGENTAKPALS</sequence>
<organism evidence="1 2">
    <name type="scientific">Choiromyces venosus 120613-1</name>
    <dbReference type="NCBI Taxonomy" id="1336337"/>
    <lineage>
        <taxon>Eukaryota</taxon>
        <taxon>Fungi</taxon>
        <taxon>Dikarya</taxon>
        <taxon>Ascomycota</taxon>
        <taxon>Pezizomycotina</taxon>
        <taxon>Pezizomycetes</taxon>
        <taxon>Pezizales</taxon>
        <taxon>Tuberaceae</taxon>
        <taxon>Choiromyces</taxon>
    </lineage>
</organism>
<dbReference type="AlphaFoldDB" id="A0A3N4JHC4"/>